<keyword evidence="2" id="KW-0472">Membrane</keyword>
<feature type="transmembrane region" description="Helical" evidence="2">
    <location>
        <begin position="233"/>
        <end position="258"/>
    </location>
</feature>
<feature type="transmembrane region" description="Helical" evidence="2">
    <location>
        <begin position="436"/>
        <end position="458"/>
    </location>
</feature>
<evidence type="ECO:0000313" key="4">
    <source>
        <dbReference type="Proteomes" id="UP000660611"/>
    </source>
</evidence>
<keyword evidence="2" id="KW-1133">Transmembrane helix</keyword>
<gene>
    <name evidence="3" type="ORF">Dsi01nite_018320</name>
</gene>
<feature type="transmembrane region" description="Helical" evidence="2">
    <location>
        <begin position="264"/>
        <end position="282"/>
    </location>
</feature>
<dbReference type="Proteomes" id="UP000660611">
    <property type="component" value="Unassembled WGS sequence"/>
</dbReference>
<protein>
    <submittedName>
        <fullName evidence="3">Uncharacterized protein</fullName>
    </submittedName>
</protein>
<reference evidence="3" key="1">
    <citation type="submission" date="2021-01" db="EMBL/GenBank/DDBJ databases">
        <title>Whole genome shotgun sequence of Dactylosporangium siamense NBRC 106093.</title>
        <authorList>
            <person name="Komaki H."/>
            <person name="Tamura T."/>
        </authorList>
    </citation>
    <scope>NUCLEOTIDE SEQUENCE</scope>
    <source>
        <strain evidence="3">NBRC 106093</strain>
    </source>
</reference>
<keyword evidence="2" id="KW-0812">Transmembrane</keyword>
<dbReference type="EMBL" id="BONQ01000026">
    <property type="protein sequence ID" value="GIG43791.1"/>
    <property type="molecule type" value="Genomic_DNA"/>
</dbReference>
<evidence type="ECO:0000256" key="1">
    <source>
        <dbReference type="SAM" id="MobiDB-lite"/>
    </source>
</evidence>
<sequence>MSPDRAPAAPAQPSGQDTYNNVAQGESHVAMQVGVMHGDVHNLYQIAGDTLAEKFRVGCNYLKGNAQQRAEQLIGEAFVHGHESAEVAYFWALAVLSGRSFDHLDQKDFGHLGMAFRYADAASREQWGRALAVVSRFIHCLAEQDSKGEADPDQFAEVMADFDRLPAERREEIRRHLEMILDGGMQDHLDARYAKELGVQRLEGKRKYRAWKFFEPDPVPPLRRRPPPVKFSLAAWAAVVVGGVLVGTALTLLLPLLVRSGPPSVMILPVAGGIGVLVALRQRWEQLARQRRLEARLAARLPLPDEAWISGPDERSFSAEVKKLVNAEFRYYRPRLDQLAGKRWDADSAPVKHALCREIIDVYEAGGELDPAKWLVRWHTREFVRQWYNGTFADQRPDSDAPPLASPAIALGMLAAVAGLGGACVIAFSVSWTVTLWAVLALLAGCVPLTVGGTVAYLEYRRHADDLAEAAERFEEHAAAYHRMRAVLADRPSDSEMAQWLDRDKAHVRMLAMRHYRLSNREVFAHTVLCEPGGWNPRRSRVVHGPPRYSAYRVLVFLLTGSGVRQFSVLVDFATGTVSNENRFTFRYDAIASAGVTQRSVRIDNVRQAARASTPQAGEAADLRQGADLNWGELVFSRSFRLALVNNDLFSVRVENFDEGLVDRVREDPLSLLDLALDSAGITAALHILEAVAAEGKDWIAREQRRRSRRFDTYQENLGPRTPPHRDSTTNGRRSSYLGRMIPAQTAGTTLPAPTG</sequence>
<accession>A0A919PIE1</accession>
<keyword evidence="4" id="KW-1185">Reference proteome</keyword>
<evidence type="ECO:0000256" key="2">
    <source>
        <dbReference type="SAM" id="Phobius"/>
    </source>
</evidence>
<feature type="transmembrane region" description="Helical" evidence="2">
    <location>
        <begin position="408"/>
        <end position="430"/>
    </location>
</feature>
<comment type="caution">
    <text evidence="3">The sequence shown here is derived from an EMBL/GenBank/DDBJ whole genome shotgun (WGS) entry which is preliminary data.</text>
</comment>
<proteinExistence type="predicted"/>
<evidence type="ECO:0000313" key="3">
    <source>
        <dbReference type="EMBL" id="GIG43791.1"/>
    </source>
</evidence>
<dbReference type="AlphaFoldDB" id="A0A919PIE1"/>
<dbReference type="RefSeq" id="WP_203845637.1">
    <property type="nucleotide sequence ID" value="NZ_BAAAVW010000006.1"/>
</dbReference>
<organism evidence="3 4">
    <name type="scientific">Dactylosporangium siamense</name>
    <dbReference type="NCBI Taxonomy" id="685454"/>
    <lineage>
        <taxon>Bacteria</taxon>
        <taxon>Bacillati</taxon>
        <taxon>Actinomycetota</taxon>
        <taxon>Actinomycetes</taxon>
        <taxon>Micromonosporales</taxon>
        <taxon>Micromonosporaceae</taxon>
        <taxon>Dactylosporangium</taxon>
    </lineage>
</organism>
<name>A0A919PIE1_9ACTN</name>
<feature type="region of interest" description="Disordered" evidence="1">
    <location>
        <begin position="710"/>
        <end position="756"/>
    </location>
</feature>